<keyword evidence="2" id="KW-1185">Reference proteome</keyword>
<reference evidence="1 2" key="1">
    <citation type="submission" date="2019-01" db="EMBL/GenBank/DDBJ databases">
        <title>Flavobacterium sp. nov.,isolated from freshwater.</title>
        <authorList>
            <person name="Zhang R."/>
            <person name="Du Z.-J."/>
        </authorList>
    </citation>
    <scope>NUCLEOTIDE SEQUENCE [LARGE SCALE GENOMIC DNA]</scope>
    <source>
        <strain evidence="1 2">1E403</strain>
    </source>
</reference>
<dbReference type="OrthoDB" id="1341586at2"/>
<dbReference type="RefSeq" id="WP_128388203.1">
    <property type="nucleotide sequence ID" value="NZ_SBII01000001.1"/>
</dbReference>
<dbReference type="Proteomes" id="UP000287527">
    <property type="component" value="Unassembled WGS sequence"/>
</dbReference>
<accession>A0A444HF81</accession>
<organism evidence="1 2">
    <name type="scientific">Flavobacterium cerinum</name>
    <dbReference type="NCBI Taxonomy" id="2502784"/>
    <lineage>
        <taxon>Bacteria</taxon>
        <taxon>Pseudomonadati</taxon>
        <taxon>Bacteroidota</taxon>
        <taxon>Flavobacteriia</taxon>
        <taxon>Flavobacteriales</taxon>
        <taxon>Flavobacteriaceae</taxon>
        <taxon>Flavobacterium</taxon>
    </lineage>
</organism>
<comment type="caution">
    <text evidence="1">The sequence shown here is derived from an EMBL/GenBank/DDBJ whole genome shotgun (WGS) entry which is preliminary data.</text>
</comment>
<protein>
    <submittedName>
        <fullName evidence="1">Uncharacterized protein</fullName>
    </submittedName>
</protein>
<proteinExistence type="predicted"/>
<dbReference type="EMBL" id="SBII01000001">
    <property type="protein sequence ID" value="RWX03648.1"/>
    <property type="molecule type" value="Genomic_DNA"/>
</dbReference>
<name>A0A444HF81_9FLAO</name>
<evidence type="ECO:0000313" key="2">
    <source>
        <dbReference type="Proteomes" id="UP000287527"/>
    </source>
</evidence>
<dbReference type="AlphaFoldDB" id="A0A444HF81"/>
<gene>
    <name evidence="1" type="ORF">EPI11_01605</name>
</gene>
<evidence type="ECO:0000313" key="1">
    <source>
        <dbReference type="EMBL" id="RWX03648.1"/>
    </source>
</evidence>
<sequence length="162" mass="17638">MKKILLIAIVLFGLQVFGQKKLEIYNLNSSLTFQIYNIFTNASGSNPEFQSKITVITIDPVDSYILENTSNIYRFPFLSPSTTPVISWMRDGVPLSNAAAWVLGNAQVFDKMIFGTSGSYNVIGPASPSAGGSSSGIAWTADYETIVNPSNPNDITYLVVIQ</sequence>